<dbReference type="RefSeq" id="WP_137010764.1">
    <property type="nucleotide sequence ID" value="NZ_QXDA01000002.1"/>
</dbReference>
<reference evidence="1 2" key="1">
    <citation type="submission" date="2018-08" db="EMBL/GenBank/DDBJ databases">
        <title>Genome sequencing of rice bacterial endophytes.</title>
        <authorList>
            <person name="Venturi V."/>
        </authorList>
    </citation>
    <scope>NUCLEOTIDE SEQUENCE [LARGE SCALE GENOMIC DNA]</scope>
    <source>
        <strain evidence="1 2">E1205</strain>
    </source>
</reference>
<name>A0A397NJH5_ECTOL</name>
<comment type="caution">
    <text evidence="1">The sequence shown here is derived from an EMBL/GenBank/DDBJ whole genome shotgun (WGS) entry which is preliminary data.</text>
</comment>
<gene>
    <name evidence="1" type="ORF">DFO61_1491</name>
</gene>
<dbReference type="EMBL" id="QXDA01000002">
    <property type="protein sequence ID" value="RIA34835.1"/>
    <property type="molecule type" value="Genomic_DNA"/>
</dbReference>
<protein>
    <submittedName>
        <fullName evidence="1">Uncharacterized protein</fullName>
    </submittedName>
</protein>
<dbReference type="Proteomes" id="UP000265836">
    <property type="component" value="Unassembled WGS sequence"/>
</dbReference>
<evidence type="ECO:0000313" key="2">
    <source>
        <dbReference type="Proteomes" id="UP000265836"/>
    </source>
</evidence>
<evidence type="ECO:0000313" key="1">
    <source>
        <dbReference type="EMBL" id="RIA34835.1"/>
    </source>
</evidence>
<organism evidence="1 2">
    <name type="scientific">Ectopseudomonas oleovorans</name>
    <name type="common">Pseudomonas oleovorans</name>
    <dbReference type="NCBI Taxonomy" id="301"/>
    <lineage>
        <taxon>Bacteria</taxon>
        <taxon>Pseudomonadati</taxon>
        <taxon>Pseudomonadota</taxon>
        <taxon>Gammaproteobacteria</taxon>
        <taxon>Pseudomonadales</taxon>
        <taxon>Pseudomonadaceae</taxon>
        <taxon>Ectopseudomonas</taxon>
    </lineage>
</organism>
<proteinExistence type="predicted"/>
<sequence>MPTVLTDVLSLKLGESTIEDNLLIARERGDIIQHEDGTWSLLKSPLSMNNWVFGTKPPPFPCGKLMGFLFNQAYNKSTVPAGCRDCYKVQVRPVTLDQLMATQHLAHALPYAYKAGASLNLRYQEGPYRTLFYLDGLAQAHEAYRQVRERVDDTPGLGRNVEVIIKRGCTTYENHCGPSDRFTFRDDLQAVENALLMHLRPIQSSAPQPVATILLNWVQIAYQVGDDSYRNFTQGRLLYPSPVTYNPA</sequence>
<dbReference type="AlphaFoldDB" id="A0A397NJH5"/>
<accession>A0A397NJH5</accession>